<feature type="compositionally biased region" description="Basic residues" evidence="2">
    <location>
        <begin position="223"/>
        <end position="261"/>
    </location>
</feature>
<dbReference type="Proteomes" id="UP000887567">
    <property type="component" value="Unplaced"/>
</dbReference>
<dbReference type="OrthoDB" id="5988014at2759"/>
<dbReference type="InterPro" id="IPR002209">
    <property type="entry name" value="Fibroblast_GF_fam"/>
</dbReference>
<evidence type="ECO:0000313" key="5">
    <source>
        <dbReference type="Proteomes" id="UP000887567"/>
    </source>
</evidence>
<dbReference type="InterPro" id="IPR008996">
    <property type="entry name" value="IL1/FGF"/>
</dbReference>
<feature type="chain" id="PRO_5038069269" description="Fibroblast growth factor 8" evidence="3">
    <location>
        <begin position="28"/>
        <end position="261"/>
    </location>
</feature>
<dbReference type="CDD" id="cd23307">
    <property type="entry name" value="beta-trefoil_FGF8-like"/>
    <property type="match status" value="1"/>
</dbReference>
<sequence length="261" mass="30569">MVVSLFYPFKFSLLFFVVRGYVPTSTATPWSARPSLDEHVEKERTRTDTKSLPFLRETQLYSRSSQGHLRIMRRDVDALGKDGDKFAKLIIESDNFGRVKIRGAESSYYLCVRKKDGRLVGRKVAKASKSKCVFYEKYATNFFSEFYSAFKPSWMITVSKKGTVRPSFKGKTGSKSVQFIERPSKLIIKTSNVGPSFMDGLSKHIAKLLRNVRARVRANERSQKKKRRRNRKDKRRPGRKNKRRSKKRRKKKQLRRKKKRD</sequence>
<dbReference type="Gene3D" id="2.80.10.50">
    <property type="match status" value="1"/>
</dbReference>
<feature type="signal peptide" evidence="3">
    <location>
        <begin position="1"/>
        <end position="27"/>
    </location>
</feature>
<evidence type="ECO:0008006" key="6">
    <source>
        <dbReference type="Google" id="ProtNLM"/>
    </source>
</evidence>
<dbReference type="GO" id="GO:0008083">
    <property type="term" value="F:growth factor activity"/>
    <property type="evidence" value="ECO:0007669"/>
    <property type="project" value="InterPro"/>
</dbReference>
<dbReference type="Pfam" id="PF00167">
    <property type="entry name" value="FGF"/>
    <property type="match status" value="1"/>
</dbReference>
<dbReference type="AlphaFoldDB" id="A0A913Y2W3"/>
<feature type="region of interest" description="Disordered" evidence="2">
    <location>
        <begin position="215"/>
        <end position="261"/>
    </location>
</feature>
<evidence type="ECO:0000256" key="3">
    <source>
        <dbReference type="SAM" id="SignalP"/>
    </source>
</evidence>
<organism evidence="4 5">
    <name type="scientific">Exaiptasia diaphana</name>
    <name type="common">Tropical sea anemone</name>
    <name type="synonym">Aiptasia pulchella</name>
    <dbReference type="NCBI Taxonomy" id="2652724"/>
    <lineage>
        <taxon>Eukaryota</taxon>
        <taxon>Metazoa</taxon>
        <taxon>Cnidaria</taxon>
        <taxon>Anthozoa</taxon>
        <taxon>Hexacorallia</taxon>
        <taxon>Actiniaria</taxon>
        <taxon>Aiptasiidae</taxon>
        <taxon>Exaiptasia</taxon>
    </lineage>
</organism>
<keyword evidence="5" id="KW-1185">Reference proteome</keyword>
<comment type="similarity">
    <text evidence="1">Belongs to the heparin-binding growth factors family.</text>
</comment>
<dbReference type="OMA" id="ESWTIAV"/>
<dbReference type="GeneID" id="110251264"/>
<protein>
    <recommendedName>
        <fullName evidence="6">Fibroblast growth factor 8</fullName>
    </recommendedName>
</protein>
<proteinExistence type="inferred from homology"/>
<dbReference type="EnsemblMetazoa" id="XM_021057957.2">
    <property type="protein sequence ID" value="XP_020913616.1"/>
    <property type="gene ID" value="LOC110251264"/>
</dbReference>
<dbReference type="PANTHER" id="PTHR11486">
    <property type="entry name" value="FIBROBLAST GROWTH FACTOR"/>
    <property type="match status" value="1"/>
</dbReference>
<evidence type="ECO:0000313" key="4">
    <source>
        <dbReference type="EnsemblMetazoa" id="XP_020913616.1"/>
    </source>
</evidence>
<accession>A0A913Y2W3</accession>
<evidence type="ECO:0000256" key="1">
    <source>
        <dbReference type="ARBA" id="ARBA00007936"/>
    </source>
</evidence>
<evidence type="ECO:0000256" key="2">
    <source>
        <dbReference type="SAM" id="MobiDB-lite"/>
    </source>
</evidence>
<dbReference type="KEGG" id="epa:110251264"/>
<name>A0A913Y2W3_EXADI</name>
<dbReference type="SMART" id="SM00442">
    <property type="entry name" value="FGF"/>
    <property type="match status" value="1"/>
</dbReference>
<dbReference type="SUPFAM" id="SSF50353">
    <property type="entry name" value="Cytokine"/>
    <property type="match status" value="1"/>
</dbReference>
<keyword evidence="3" id="KW-0732">Signal</keyword>
<reference evidence="4" key="1">
    <citation type="submission" date="2022-11" db="UniProtKB">
        <authorList>
            <consortium name="EnsemblMetazoa"/>
        </authorList>
    </citation>
    <scope>IDENTIFICATION</scope>
</reference>
<dbReference type="RefSeq" id="XP_020913616.1">
    <property type="nucleotide sequence ID" value="XM_021057957.2"/>
</dbReference>